<name>A0A381LIL4_BLUGR</name>
<sequence>MQGRHIRVGFSRNSRSLISSLARNFNPKVWNTVCPSVRSPGNVPSGTTPAEIVNGVDHFALCEGKENCALTKTS</sequence>
<organism evidence="1">
    <name type="scientific">Blumeria graminis f. sp. tritici 96224</name>
    <dbReference type="NCBI Taxonomy" id="1268274"/>
    <lineage>
        <taxon>Eukaryota</taxon>
        <taxon>Fungi</taxon>
        <taxon>Dikarya</taxon>
        <taxon>Ascomycota</taxon>
        <taxon>Pezizomycotina</taxon>
        <taxon>Leotiomycetes</taxon>
        <taxon>Erysiphales</taxon>
        <taxon>Erysiphaceae</taxon>
        <taxon>Blumeria</taxon>
    </lineage>
</organism>
<reference evidence="1" key="1">
    <citation type="submission" date="2018-07" db="EMBL/GenBank/DDBJ databases">
        <authorList>
            <person name="Quirk P.G."/>
            <person name="Krulwich T.A."/>
        </authorList>
    </citation>
    <scope>NUCLEOTIDE SEQUENCE</scope>
    <source>
        <strain evidence="1">96224</strain>
    </source>
</reference>
<protein>
    <submittedName>
        <fullName evidence="1">Bgt-20002</fullName>
    </submittedName>
</protein>
<accession>A0A381LIL4</accession>
<gene>
    <name evidence="1" type="ORF">BGT96224V2_LOCUS6878</name>
</gene>
<dbReference type="AlphaFoldDB" id="A0A381LIL4"/>
<proteinExistence type="predicted"/>
<dbReference type="EMBL" id="UIGY01000247">
    <property type="protein sequence ID" value="SUZ13744.1"/>
    <property type="molecule type" value="Genomic_DNA"/>
</dbReference>
<evidence type="ECO:0000313" key="1">
    <source>
        <dbReference type="EMBL" id="SUZ13744.1"/>
    </source>
</evidence>